<dbReference type="InterPro" id="IPR052156">
    <property type="entry name" value="BCAA_Transport_ATP-bd_LivF"/>
</dbReference>
<dbReference type="EMBL" id="JPWF01000015">
    <property type="protein sequence ID" value="RCK32423.1"/>
    <property type="molecule type" value="Genomic_DNA"/>
</dbReference>
<dbReference type="GO" id="GO:0005524">
    <property type="term" value="F:ATP binding"/>
    <property type="evidence" value="ECO:0007669"/>
    <property type="project" value="UniProtKB-KW"/>
</dbReference>
<feature type="domain" description="ABC transporter" evidence="12">
    <location>
        <begin position="608"/>
        <end position="841"/>
    </location>
</feature>
<evidence type="ECO:0000256" key="4">
    <source>
        <dbReference type="ARBA" id="ARBA00022475"/>
    </source>
</evidence>
<keyword evidence="10 11" id="KW-0472">Membrane</keyword>
<dbReference type="GO" id="GO:0005886">
    <property type="term" value="C:plasma membrane"/>
    <property type="evidence" value="ECO:0007669"/>
    <property type="project" value="UniProtKB-SubCell"/>
</dbReference>
<dbReference type="Proteomes" id="UP000253226">
    <property type="component" value="Unassembled WGS sequence"/>
</dbReference>
<evidence type="ECO:0000256" key="11">
    <source>
        <dbReference type="SAM" id="Phobius"/>
    </source>
</evidence>
<dbReference type="GO" id="GO:0015658">
    <property type="term" value="F:branched-chain amino acid transmembrane transporter activity"/>
    <property type="evidence" value="ECO:0007669"/>
    <property type="project" value="InterPro"/>
</dbReference>
<evidence type="ECO:0000256" key="6">
    <source>
        <dbReference type="ARBA" id="ARBA00022741"/>
    </source>
</evidence>
<keyword evidence="4" id="KW-1003">Cell membrane</keyword>
<dbReference type="InterPro" id="IPR027417">
    <property type="entry name" value="P-loop_NTPase"/>
</dbReference>
<keyword evidence="6" id="KW-0547">Nucleotide-binding</keyword>
<dbReference type="PANTHER" id="PTHR43820">
    <property type="entry name" value="HIGH-AFFINITY BRANCHED-CHAIN AMINO ACID TRANSPORT ATP-BINDING PROTEIN LIVF"/>
    <property type="match status" value="1"/>
</dbReference>
<dbReference type="SMART" id="SM00382">
    <property type="entry name" value="AAA"/>
    <property type="match status" value="2"/>
</dbReference>
<evidence type="ECO:0000256" key="5">
    <source>
        <dbReference type="ARBA" id="ARBA00022692"/>
    </source>
</evidence>
<dbReference type="InterPro" id="IPR003593">
    <property type="entry name" value="AAA+_ATPase"/>
</dbReference>
<dbReference type="CDD" id="cd06581">
    <property type="entry name" value="TM_PBP1_LivM_like"/>
    <property type="match status" value="1"/>
</dbReference>
<feature type="transmembrane region" description="Helical" evidence="11">
    <location>
        <begin position="282"/>
        <end position="304"/>
    </location>
</feature>
<dbReference type="PROSITE" id="PS50893">
    <property type="entry name" value="ABC_TRANSPORTER_2"/>
    <property type="match status" value="2"/>
</dbReference>
<keyword evidence="9 11" id="KW-1133">Transmembrane helix</keyword>
<evidence type="ECO:0000256" key="7">
    <source>
        <dbReference type="ARBA" id="ARBA00022840"/>
    </source>
</evidence>
<keyword evidence="5 11" id="KW-0812">Transmembrane</keyword>
<reference evidence="13 14" key="1">
    <citation type="submission" date="2014-07" db="EMBL/GenBank/DDBJ databases">
        <title>Draft genome sequence of Thalassospira profundimaris 35.</title>
        <authorList>
            <person name="Lai Q."/>
            <person name="Shao Z."/>
        </authorList>
    </citation>
    <scope>NUCLEOTIDE SEQUENCE [LARGE SCALE GENOMIC DNA]</scope>
    <source>
        <strain evidence="13 14">35</strain>
    </source>
</reference>
<evidence type="ECO:0000256" key="1">
    <source>
        <dbReference type="ARBA" id="ARBA00004651"/>
    </source>
</evidence>
<evidence type="ECO:0000256" key="2">
    <source>
        <dbReference type="ARBA" id="ARBA00005417"/>
    </source>
</evidence>
<dbReference type="Pfam" id="PF00005">
    <property type="entry name" value="ABC_tran"/>
    <property type="match status" value="2"/>
</dbReference>
<dbReference type="OrthoDB" id="7283113at2"/>
<feature type="transmembrane region" description="Helical" evidence="11">
    <location>
        <begin position="245"/>
        <end position="270"/>
    </location>
</feature>
<keyword evidence="3" id="KW-0813">Transport</keyword>
<dbReference type="InterPro" id="IPR001851">
    <property type="entry name" value="ABC_transp_permease"/>
</dbReference>
<feature type="transmembrane region" description="Helical" evidence="11">
    <location>
        <begin position="12"/>
        <end position="45"/>
    </location>
</feature>
<dbReference type="Gene3D" id="3.40.50.300">
    <property type="entry name" value="P-loop containing nucleotide triphosphate hydrolases"/>
    <property type="match status" value="2"/>
</dbReference>
<dbReference type="Pfam" id="PF02653">
    <property type="entry name" value="BPD_transp_2"/>
    <property type="match status" value="1"/>
</dbReference>
<feature type="transmembrane region" description="Helical" evidence="11">
    <location>
        <begin position="51"/>
        <end position="70"/>
    </location>
</feature>
<evidence type="ECO:0000259" key="12">
    <source>
        <dbReference type="PROSITE" id="PS50893"/>
    </source>
</evidence>
<comment type="subcellular location">
    <subcellularLocation>
        <location evidence="1">Cell membrane</location>
        <topology evidence="1">Multi-pass membrane protein</topology>
    </subcellularLocation>
</comment>
<proteinExistence type="inferred from homology"/>
<comment type="similarity">
    <text evidence="2">Belongs to the ABC transporter superfamily.</text>
</comment>
<dbReference type="GO" id="GO:0015807">
    <property type="term" value="P:L-amino acid transport"/>
    <property type="evidence" value="ECO:0007669"/>
    <property type="project" value="TreeGrafter"/>
</dbReference>
<dbReference type="GO" id="GO:0016887">
    <property type="term" value="F:ATP hydrolysis activity"/>
    <property type="evidence" value="ECO:0007669"/>
    <property type="project" value="InterPro"/>
</dbReference>
<dbReference type="InterPro" id="IPR017871">
    <property type="entry name" value="ABC_transporter-like_CS"/>
</dbReference>
<keyword evidence="8" id="KW-0029">Amino-acid transport</keyword>
<dbReference type="CDD" id="cd03224">
    <property type="entry name" value="ABC_TM1139_LivF_branched"/>
    <property type="match status" value="1"/>
</dbReference>
<feature type="domain" description="ABC transporter" evidence="12">
    <location>
        <begin position="347"/>
        <end position="588"/>
    </location>
</feature>
<feature type="transmembrane region" description="Helical" evidence="11">
    <location>
        <begin position="157"/>
        <end position="175"/>
    </location>
</feature>
<evidence type="ECO:0000313" key="14">
    <source>
        <dbReference type="Proteomes" id="UP000253226"/>
    </source>
</evidence>
<feature type="transmembrane region" description="Helical" evidence="11">
    <location>
        <begin position="208"/>
        <end position="233"/>
    </location>
</feature>
<evidence type="ECO:0000256" key="8">
    <source>
        <dbReference type="ARBA" id="ARBA00022970"/>
    </source>
</evidence>
<evidence type="ECO:0000256" key="9">
    <source>
        <dbReference type="ARBA" id="ARBA00022989"/>
    </source>
</evidence>
<protein>
    <submittedName>
        <fullName evidence="13">ABC transporter</fullName>
    </submittedName>
</protein>
<evidence type="ECO:0000313" key="13">
    <source>
        <dbReference type="EMBL" id="RCK32423.1"/>
    </source>
</evidence>
<name>A0A367W0H1_9PROT</name>
<organism evidence="13 14">
    <name type="scientific">Thalassospira profundimaris</name>
    <dbReference type="NCBI Taxonomy" id="502049"/>
    <lineage>
        <taxon>Bacteria</taxon>
        <taxon>Pseudomonadati</taxon>
        <taxon>Pseudomonadota</taxon>
        <taxon>Alphaproteobacteria</taxon>
        <taxon>Rhodospirillales</taxon>
        <taxon>Thalassospiraceae</taxon>
        <taxon>Thalassospira</taxon>
    </lineage>
</organism>
<dbReference type="PROSITE" id="PS00211">
    <property type="entry name" value="ABC_TRANSPORTER_1"/>
    <property type="match status" value="1"/>
</dbReference>
<sequence>MILKSRTLIVGLAALVILPVVLPMIGLTLSAATMVVIFAIAALGLNMMMGYTGLVSFGHAAWFGIGAYAAALSQRHWFDGQIILPLIFGMLFVGVMATVLGALMLRRRGVYFALMTLALSALTFSIAFRWTEVTGGEDGLGGIERGAIGPFDLADNLNYYVFVAVIGFSALYFLLRVVQSPFGHVLVAIRENQQRASFQGYDVQKYKLAVFVLSSMVTALAGGLSGFQHYIVTAESTSIEMSGELLAMVVIGGMHANILGPAVGVVFYVLFRELFSEWSSDWLFWFGLTFVAFVMYLPGGLVGLGEKLLRIWKPLPEETAAMSRRKIYEGLSLPEYLRPKPASDTVLDVDGISKNFGGIKAVQNVSLKVRPREIHALIGPNGAGKTTLFNLVSGQHAQTEGKVTLLGQEIQGKDPAAICHSGLARSFQITNLFEGLTIEENLRLSAQAKHGARFNFWRNIDEFDDINKDTAELLKFLGLEGIEDIRAGDLSYGGQRLVDLGIALASRPQILLLDEPLAGLSAAERERVGRLIQTMAENIPILIVEHDIDRILGFANEVTVMNDGQHLVTAQPAEIRANEHVQEIYTGSGAAAIAAMKSTFPAKPGTVLKVENLNTFYGKSHILNDACLEIGHSEIVALLGRNGAGKSTFLKTICGLVQAKSGSIDFEGQELVGVEAHMVARMGVGYVPQGRGLFAGMTVEENLALGRLARDTDGSNGTVWTLEKIYEIFPRLKERRTSHADYLSGGEQQMLAIARALSGNVRLLLLDEPFEGLAPAVVEELFLVLDKLREHLPILIVEHNLDLVLALADRVFALENGSVFHECKAEKLLNDLEYRKEVLWL</sequence>
<feature type="transmembrane region" description="Helical" evidence="11">
    <location>
        <begin position="82"/>
        <end position="104"/>
    </location>
</feature>
<dbReference type="AlphaFoldDB" id="A0A367W0H1"/>
<dbReference type="SUPFAM" id="SSF52540">
    <property type="entry name" value="P-loop containing nucleoside triphosphate hydrolases"/>
    <property type="match status" value="2"/>
</dbReference>
<dbReference type="InterPro" id="IPR043428">
    <property type="entry name" value="LivM-like"/>
</dbReference>
<dbReference type="PANTHER" id="PTHR43820:SF4">
    <property type="entry name" value="HIGH-AFFINITY BRANCHED-CHAIN AMINO ACID TRANSPORT ATP-BINDING PROTEIN LIVF"/>
    <property type="match status" value="1"/>
</dbReference>
<comment type="caution">
    <text evidence="13">The sequence shown here is derived from an EMBL/GenBank/DDBJ whole genome shotgun (WGS) entry which is preliminary data.</text>
</comment>
<feature type="transmembrane region" description="Helical" evidence="11">
    <location>
        <begin position="110"/>
        <end position="128"/>
    </location>
</feature>
<dbReference type="InterPro" id="IPR003439">
    <property type="entry name" value="ABC_transporter-like_ATP-bd"/>
</dbReference>
<evidence type="ECO:0000256" key="3">
    <source>
        <dbReference type="ARBA" id="ARBA00022448"/>
    </source>
</evidence>
<gene>
    <name evidence="13" type="ORF">TH19_19265</name>
</gene>
<dbReference type="CDD" id="cd03219">
    <property type="entry name" value="ABC_Mj1267_LivG_branched"/>
    <property type="match status" value="1"/>
</dbReference>
<keyword evidence="7" id="KW-0067">ATP-binding</keyword>
<evidence type="ECO:0000256" key="10">
    <source>
        <dbReference type="ARBA" id="ARBA00023136"/>
    </source>
</evidence>
<accession>A0A367W0H1</accession>